<evidence type="ECO:0000313" key="7">
    <source>
        <dbReference type="EMBL" id="OKL51242.1"/>
    </source>
</evidence>
<accession>A0A1Q5PUS1</accession>
<dbReference type="EC" id="2.1.1.-" evidence="6"/>
<evidence type="ECO:0000256" key="4">
    <source>
        <dbReference type="ARBA" id="ARBA00022679"/>
    </source>
</evidence>
<dbReference type="Gene3D" id="3.40.50.150">
    <property type="entry name" value="Vaccinia Virus protein VP39"/>
    <property type="match status" value="1"/>
</dbReference>
<evidence type="ECO:0000313" key="8">
    <source>
        <dbReference type="Proteomes" id="UP000185612"/>
    </source>
</evidence>
<reference evidence="8" key="1">
    <citation type="submission" date="2016-12" db="EMBL/GenBank/DDBJ databases">
        <authorList>
            <person name="Meng X."/>
        </authorList>
    </citation>
    <scope>NUCLEOTIDE SEQUENCE [LARGE SCALE GENOMIC DNA]</scope>
    <source>
        <strain evidence="8">DSM 20732</strain>
    </source>
</reference>
<feature type="binding site" evidence="6">
    <location>
        <position position="143"/>
    </location>
    <ligand>
        <name>S-adenosyl-L-methionine</name>
        <dbReference type="ChEBI" id="CHEBI:59789"/>
    </ligand>
</feature>
<comment type="caution">
    <text evidence="6">Lacks conserved residue(s) required for the propagation of feature annotation.</text>
</comment>
<protein>
    <recommendedName>
        <fullName evidence="6">Ribosomal RNA small subunit methyltransferase G</fullName>
        <ecNumber evidence="6">2.1.1.-</ecNumber>
    </recommendedName>
    <alternativeName>
        <fullName evidence="6">16S rRNA 7-methylguanosine methyltransferase</fullName>
        <shortName evidence="6">16S rRNA m7G methyltransferase</shortName>
    </alternativeName>
</protein>
<dbReference type="PANTHER" id="PTHR31760">
    <property type="entry name" value="S-ADENOSYL-L-METHIONINE-DEPENDENT METHYLTRANSFERASES SUPERFAMILY PROTEIN"/>
    <property type="match status" value="1"/>
</dbReference>
<dbReference type="InterPro" id="IPR029063">
    <property type="entry name" value="SAM-dependent_MTases_sf"/>
</dbReference>
<dbReference type="GO" id="GO:0005829">
    <property type="term" value="C:cytosol"/>
    <property type="evidence" value="ECO:0007669"/>
    <property type="project" value="TreeGrafter"/>
</dbReference>
<dbReference type="STRING" id="52770.BSZ40_07970"/>
<keyword evidence="1 6" id="KW-0963">Cytoplasm</keyword>
<dbReference type="InterPro" id="IPR003682">
    <property type="entry name" value="rRNA_ssu_MeTfrase_G"/>
</dbReference>
<dbReference type="EMBL" id="MQVS01000008">
    <property type="protein sequence ID" value="OKL51242.1"/>
    <property type="molecule type" value="Genomic_DNA"/>
</dbReference>
<dbReference type="PANTHER" id="PTHR31760:SF0">
    <property type="entry name" value="S-ADENOSYL-L-METHIONINE-DEPENDENT METHYLTRANSFERASES SUPERFAMILY PROTEIN"/>
    <property type="match status" value="1"/>
</dbReference>
<keyword evidence="4 6" id="KW-0808">Transferase</keyword>
<dbReference type="AlphaFoldDB" id="A0A1Q5PUS1"/>
<organism evidence="7 8">
    <name type="scientific">Buchananella hordeovulneris</name>
    <dbReference type="NCBI Taxonomy" id="52770"/>
    <lineage>
        <taxon>Bacteria</taxon>
        <taxon>Bacillati</taxon>
        <taxon>Actinomycetota</taxon>
        <taxon>Actinomycetes</taxon>
        <taxon>Actinomycetales</taxon>
        <taxon>Actinomycetaceae</taxon>
        <taxon>Buchananella</taxon>
    </lineage>
</organism>
<evidence type="ECO:0000256" key="5">
    <source>
        <dbReference type="ARBA" id="ARBA00022691"/>
    </source>
</evidence>
<keyword evidence="2 6" id="KW-0698">rRNA processing</keyword>
<comment type="similarity">
    <text evidence="6">Belongs to the methyltransferase superfamily. RNA methyltransferase RsmG family.</text>
</comment>
<dbReference type="Pfam" id="PF02527">
    <property type="entry name" value="GidB"/>
    <property type="match status" value="1"/>
</dbReference>
<dbReference type="OrthoDB" id="9808773at2"/>
<keyword evidence="5 6" id="KW-0949">S-adenosyl-L-methionine</keyword>
<dbReference type="GO" id="GO:0070043">
    <property type="term" value="F:rRNA (guanine-N7-)-methyltransferase activity"/>
    <property type="evidence" value="ECO:0007669"/>
    <property type="project" value="UniProtKB-UniRule"/>
</dbReference>
<evidence type="ECO:0000256" key="3">
    <source>
        <dbReference type="ARBA" id="ARBA00022603"/>
    </source>
</evidence>
<keyword evidence="3 6" id="KW-0489">Methyltransferase</keyword>
<dbReference type="RefSeq" id="WP_073825043.1">
    <property type="nucleotide sequence ID" value="NZ_MQVS01000008.1"/>
</dbReference>
<feature type="binding site" evidence="6">
    <location>
        <position position="82"/>
    </location>
    <ligand>
        <name>S-adenosyl-L-methionine</name>
        <dbReference type="ChEBI" id="CHEBI:59789"/>
    </ligand>
</feature>
<dbReference type="NCBIfam" id="TIGR00138">
    <property type="entry name" value="rsmG_gidB"/>
    <property type="match status" value="1"/>
</dbReference>
<dbReference type="InParanoid" id="A0A1Q5PUS1"/>
<dbReference type="SUPFAM" id="SSF53335">
    <property type="entry name" value="S-adenosyl-L-methionine-dependent methyltransferases"/>
    <property type="match status" value="1"/>
</dbReference>
<evidence type="ECO:0000256" key="1">
    <source>
        <dbReference type="ARBA" id="ARBA00022490"/>
    </source>
</evidence>
<gene>
    <name evidence="6" type="primary">rsmG</name>
    <name evidence="7" type="ORF">BSZ40_07970</name>
</gene>
<proteinExistence type="inferred from homology"/>
<sequence length="223" mass="23840">MRPVDRAGVEELSPAAATYLGERAGALAAFAELLVREGDKRGLLGPRELPRLWTRHLLNSTAVSGFVPSGALVADVGSGAGFPGVVLALVRPDVDVVLIEPMARRVQWLMDVADWLALENVRVARARADELHGELAVDVVTCRAVAALRELVPWVAPLLVDDGELAILKGARAAAEIAEAAAVLHRFGLAPAWVEEVDPVVDGVHLFGEEPARIVRTRRVPRG</sequence>
<name>A0A1Q5PUS1_9ACTO</name>
<evidence type="ECO:0000256" key="6">
    <source>
        <dbReference type="HAMAP-Rule" id="MF_00074"/>
    </source>
</evidence>
<comment type="subcellular location">
    <subcellularLocation>
        <location evidence="6">Cytoplasm</location>
    </subcellularLocation>
</comment>
<dbReference type="HAMAP" id="MF_00074">
    <property type="entry name" value="16SrRNA_methyltr_G"/>
    <property type="match status" value="1"/>
</dbReference>
<evidence type="ECO:0000256" key="2">
    <source>
        <dbReference type="ARBA" id="ARBA00022552"/>
    </source>
</evidence>
<keyword evidence="8" id="KW-1185">Reference proteome</keyword>
<dbReference type="FunCoup" id="A0A1Q5PUS1">
    <property type="interactions" value="25"/>
</dbReference>
<feature type="binding site" evidence="6">
    <location>
        <position position="77"/>
    </location>
    <ligand>
        <name>S-adenosyl-L-methionine</name>
        <dbReference type="ChEBI" id="CHEBI:59789"/>
    </ligand>
</feature>
<dbReference type="Proteomes" id="UP000185612">
    <property type="component" value="Unassembled WGS sequence"/>
</dbReference>
<comment type="caution">
    <text evidence="7">The sequence shown here is derived from an EMBL/GenBank/DDBJ whole genome shotgun (WGS) entry which is preliminary data.</text>
</comment>
<comment type="function">
    <text evidence="6">Specifically methylates the N7 position of guanine in position 518 of 16S rRNA.</text>
</comment>